<feature type="region of interest" description="Disordered" evidence="1">
    <location>
        <begin position="1"/>
        <end position="27"/>
    </location>
</feature>
<name>A0A6J4RID9_9ACTN</name>
<organism evidence="2">
    <name type="scientific">uncultured Rubrobacteraceae bacterium</name>
    <dbReference type="NCBI Taxonomy" id="349277"/>
    <lineage>
        <taxon>Bacteria</taxon>
        <taxon>Bacillati</taxon>
        <taxon>Actinomycetota</taxon>
        <taxon>Rubrobacteria</taxon>
        <taxon>Rubrobacterales</taxon>
        <taxon>Rubrobacteraceae</taxon>
        <taxon>environmental samples</taxon>
    </lineage>
</organism>
<evidence type="ECO:0008006" key="3">
    <source>
        <dbReference type="Google" id="ProtNLM"/>
    </source>
</evidence>
<protein>
    <recommendedName>
        <fullName evidence="3">PAS domain-containing protein</fullName>
    </recommendedName>
</protein>
<dbReference type="AlphaFoldDB" id="A0A6J4RID9"/>
<gene>
    <name evidence="2" type="ORF">AVDCRST_MAG02-3977</name>
</gene>
<dbReference type="EMBL" id="CADCVH010000102">
    <property type="protein sequence ID" value="CAA9469728.1"/>
    <property type="molecule type" value="Genomic_DNA"/>
</dbReference>
<reference evidence="2" key="1">
    <citation type="submission" date="2020-02" db="EMBL/GenBank/DDBJ databases">
        <authorList>
            <person name="Meier V. D."/>
        </authorList>
    </citation>
    <scope>NUCLEOTIDE SEQUENCE</scope>
    <source>
        <strain evidence="2">AVDCRST_MAG02</strain>
    </source>
</reference>
<proteinExistence type="predicted"/>
<accession>A0A6J4RID9</accession>
<evidence type="ECO:0000313" key="2">
    <source>
        <dbReference type="EMBL" id="CAA9469728.1"/>
    </source>
</evidence>
<sequence>MPENAQSDGAGAARKVSPSEAAEEEPAGGEALLSMLVGSIPFGLLAEDEEKRILYANEVFCGVFAQLLHGEKLVGSNRDEALGDAGILFSDPGGFVGLTEEELTERRPVTGNGFPFTDGRVFGCDHVPVFVGDERRGHATGAIGT</sequence>
<evidence type="ECO:0000256" key="1">
    <source>
        <dbReference type="SAM" id="MobiDB-lite"/>
    </source>
</evidence>